<evidence type="ECO:0000256" key="7">
    <source>
        <dbReference type="ARBA" id="ARBA00024686"/>
    </source>
</evidence>
<dbReference type="GO" id="GO:0009834">
    <property type="term" value="P:plant-type secondary cell wall biogenesis"/>
    <property type="evidence" value="ECO:0007669"/>
    <property type="project" value="TreeGrafter"/>
</dbReference>
<dbReference type="SUPFAM" id="SSF82153">
    <property type="entry name" value="FAS1 domain"/>
    <property type="match status" value="1"/>
</dbReference>
<feature type="domain" description="FAS1" evidence="8">
    <location>
        <begin position="50"/>
        <end position="180"/>
    </location>
</feature>
<evidence type="ECO:0000256" key="6">
    <source>
        <dbReference type="ARBA" id="ARBA00023136"/>
    </source>
</evidence>
<sequence length="215" mass="22680">MDRRAVPGLAYGSKLDSYTKTVREVPYNLSVLEISAPIIFPGLLAAPSAASSNLTALLEKAGCKTFASLLASSGVLKIFQSAMDKGLTLFAPNDEAFKASGVPDLHSLSSAELVTLLQYHALLTYTPKSSLKTAKGRIATMASTGTGRYDFSVVSRGDDVSLDTSRVASTASVHWFRPLWAVPGWPAGRAVLGLRIVPAQALMGRAGLGPRARNS</sequence>
<keyword evidence="4" id="KW-0336">GPI-anchor</keyword>
<evidence type="ECO:0000259" key="8">
    <source>
        <dbReference type="PROSITE" id="PS50213"/>
    </source>
</evidence>
<name>A0A8B8ZPG4_PHODC</name>
<evidence type="ECO:0000256" key="4">
    <source>
        <dbReference type="ARBA" id="ARBA00022622"/>
    </source>
</evidence>
<keyword evidence="9" id="KW-1185">Reference proteome</keyword>
<dbReference type="GO" id="GO:0098552">
    <property type="term" value="C:side of membrane"/>
    <property type="evidence" value="ECO:0007669"/>
    <property type="project" value="UniProtKB-KW"/>
</dbReference>
<dbReference type="OrthoDB" id="286301at2759"/>
<evidence type="ECO:0000256" key="2">
    <source>
        <dbReference type="ARBA" id="ARBA00007843"/>
    </source>
</evidence>
<keyword evidence="4" id="KW-0325">Glycoprotein</keyword>
<reference evidence="10" key="1">
    <citation type="submission" date="2025-08" db="UniProtKB">
        <authorList>
            <consortium name="RefSeq"/>
        </authorList>
    </citation>
    <scope>IDENTIFICATION</scope>
    <source>
        <tissue evidence="10">Young leaves</tissue>
    </source>
</reference>
<gene>
    <name evidence="10" type="primary">LOC113461325</name>
</gene>
<dbReference type="InterPro" id="IPR045003">
    <property type="entry name" value="FLA_A"/>
</dbReference>
<dbReference type="SMART" id="SM00554">
    <property type="entry name" value="FAS1"/>
    <property type="match status" value="1"/>
</dbReference>
<dbReference type="Pfam" id="PF02469">
    <property type="entry name" value="Fasciclin"/>
    <property type="match status" value="1"/>
</dbReference>
<protein>
    <submittedName>
        <fullName evidence="10">Fasciclin-like arabinogalactan protein 8</fullName>
    </submittedName>
</protein>
<accession>A0A8B8ZPG4</accession>
<evidence type="ECO:0000256" key="1">
    <source>
        <dbReference type="ARBA" id="ARBA00004609"/>
    </source>
</evidence>
<proteinExistence type="inferred from homology"/>
<dbReference type="PROSITE" id="PS50213">
    <property type="entry name" value="FAS1"/>
    <property type="match status" value="1"/>
</dbReference>
<comment type="subcellular location">
    <subcellularLocation>
        <location evidence="1">Cell membrane</location>
        <topology evidence="1">Lipid-anchor</topology>
        <topology evidence="1">GPI-anchor</topology>
    </subcellularLocation>
</comment>
<evidence type="ECO:0000313" key="9">
    <source>
        <dbReference type="Proteomes" id="UP000228380"/>
    </source>
</evidence>
<keyword evidence="4" id="KW-0449">Lipoprotein</keyword>
<dbReference type="Proteomes" id="UP000228380">
    <property type="component" value="Unplaced"/>
</dbReference>
<dbReference type="Gene3D" id="2.30.180.10">
    <property type="entry name" value="FAS1 domain"/>
    <property type="match status" value="1"/>
</dbReference>
<comment type="similarity">
    <text evidence="2">Belongs to the fasciclin-like AGP family.</text>
</comment>
<dbReference type="InterPro" id="IPR036378">
    <property type="entry name" value="FAS1_dom_sf"/>
</dbReference>
<evidence type="ECO:0000313" key="10">
    <source>
        <dbReference type="RefSeq" id="XP_038973373.1"/>
    </source>
</evidence>
<dbReference type="PANTHER" id="PTHR32077:SF86">
    <property type="entry name" value="FAS1 DOMAIN-CONTAINING PROTEIN SELMODRAFT_448915"/>
    <property type="match status" value="1"/>
</dbReference>
<dbReference type="GeneID" id="113461325"/>
<dbReference type="AlphaFoldDB" id="A0A8B8ZPG4"/>
<keyword evidence="5" id="KW-0732">Signal</keyword>
<keyword evidence="6" id="KW-0472">Membrane</keyword>
<evidence type="ECO:0000256" key="3">
    <source>
        <dbReference type="ARBA" id="ARBA00022475"/>
    </source>
</evidence>
<dbReference type="KEGG" id="pda:113461325"/>
<dbReference type="GO" id="GO:0005886">
    <property type="term" value="C:plasma membrane"/>
    <property type="evidence" value="ECO:0007669"/>
    <property type="project" value="UniProtKB-SubCell"/>
</dbReference>
<dbReference type="PANTHER" id="PTHR32077">
    <property type="entry name" value="FASCICLIN-LIKE ARABINOGALACTAN PROTEIN"/>
    <property type="match status" value="1"/>
</dbReference>
<keyword evidence="3" id="KW-1003">Cell membrane</keyword>
<dbReference type="InterPro" id="IPR000782">
    <property type="entry name" value="FAS1_domain"/>
</dbReference>
<dbReference type="RefSeq" id="XP_038973373.1">
    <property type="nucleotide sequence ID" value="XM_039117445.1"/>
</dbReference>
<organism evidence="9 10">
    <name type="scientific">Phoenix dactylifera</name>
    <name type="common">Date palm</name>
    <dbReference type="NCBI Taxonomy" id="42345"/>
    <lineage>
        <taxon>Eukaryota</taxon>
        <taxon>Viridiplantae</taxon>
        <taxon>Streptophyta</taxon>
        <taxon>Embryophyta</taxon>
        <taxon>Tracheophyta</taxon>
        <taxon>Spermatophyta</taxon>
        <taxon>Magnoliopsida</taxon>
        <taxon>Liliopsida</taxon>
        <taxon>Arecaceae</taxon>
        <taxon>Coryphoideae</taxon>
        <taxon>Phoeniceae</taxon>
        <taxon>Phoenix</taxon>
    </lineage>
</organism>
<evidence type="ECO:0000256" key="5">
    <source>
        <dbReference type="ARBA" id="ARBA00022729"/>
    </source>
</evidence>
<comment type="function">
    <text evidence="7">May be a cell surface adhesion protein.</text>
</comment>